<evidence type="ECO:0000313" key="3">
    <source>
        <dbReference type="Proteomes" id="UP001359559"/>
    </source>
</evidence>
<dbReference type="Proteomes" id="UP001359559">
    <property type="component" value="Unassembled WGS sequence"/>
</dbReference>
<name>A0AAN9PU33_CLITE</name>
<dbReference type="AlphaFoldDB" id="A0AAN9PU33"/>
<feature type="region of interest" description="Disordered" evidence="1">
    <location>
        <begin position="1"/>
        <end position="55"/>
    </location>
</feature>
<reference evidence="2 3" key="1">
    <citation type="submission" date="2024-01" db="EMBL/GenBank/DDBJ databases">
        <title>The genomes of 5 underutilized Papilionoideae crops provide insights into root nodulation and disease resistance.</title>
        <authorList>
            <person name="Yuan L."/>
        </authorList>
    </citation>
    <scope>NUCLEOTIDE SEQUENCE [LARGE SCALE GENOMIC DNA]</scope>
    <source>
        <strain evidence="2">LY-2023</strain>
        <tissue evidence="2">Leaf</tissue>
    </source>
</reference>
<sequence>MEMGGGGSRRWGERRPGRTTSALPGSAAVGPVSKRRGLDCSGRSAASLGEAQSEPVWREDDDDVIFGCSLMRKRMR</sequence>
<keyword evidence="3" id="KW-1185">Reference proteome</keyword>
<accession>A0AAN9PU33</accession>
<dbReference type="EMBL" id="JAYKXN010000002">
    <property type="protein sequence ID" value="KAK7310009.1"/>
    <property type="molecule type" value="Genomic_DNA"/>
</dbReference>
<proteinExistence type="predicted"/>
<protein>
    <submittedName>
        <fullName evidence="2">Uncharacterized protein</fullName>
    </submittedName>
</protein>
<evidence type="ECO:0000313" key="2">
    <source>
        <dbReference type="EMBL" id="KAK7310009.1"/>
    </source>
</evidence>
<organism evidence="2 3">
    <name type="scientific">Clitoria ternatea</name>
    <name type="common">Butterfly pea</name>
    <dbReference type="NCBI Taxonomy" id="43366"/>
    <lineage>
        <taxon>Eukaryota</taxon>
        <taxon>Viridiplantae</taxon>
        <taxon>Streptophyta</taxon>
        <taxon>Embryophyta</taxon>
        <taxon>Tracheophyta</taxon>
        <taxon>Spermatophyta</taxon>
        <taxon>Magnoliopsida</taxon>
        <taxon>eudicotyledons</taxon>
        <taxon>Gunneridae</taxon>
        <taxon>Pentapetalae</taxon>
        <taxon>rosids</taxon>
        <taxon>fabids</taxon>
        <taxon>Fabales</taxon>
        <taxon>Fabaceae</taxon>
        <taxon>Papilionoideae</taxon>
        <taxon>50 kb inversion clade</taxon>
        <taxon>NPAAA clade</taxon>
        <taxon>indigoferoid/millettioid clade</taxon>
        <taxon>Phaseoleae</taxon>
        <taxon>Clitoria</taxon>
    </lineage>
</organism>
<gene>
    <name evidence="2" type="ORF">RJT34_07197</name>
</gene>
<evidence type="ECO:0000256" key="1">
    <source>
        <dbReference type="SAM" id="MobiDB-lite"/>
    </source>
</evidence>
<comment type="caution">
    <text evidence="2">The sequence shown here is derived from an EMBL/GenBank/DDBJ whole genome shotgun (WGS) entry which is preliminary data.</text>
</comment>